<gene>
    <name evidence="2" type="ORF">KUCA_T00002884001</name>
</gene>
<dbReference type="AlphaFoldDB" id="W6MK40"/>
<feature type="compositionally biased region" description="Low complexity" evidence="1">
    <location>
        <begin position="367"/>
        <end position="400"/>
    </location>
</feature>
<dbReference type="OrthoDB" id="3994118at2759"/>
<organism evidence="2 3">
    <name type="scientific">Kuraishia capsulata CBS 1993</name>
    <dbReference type="NCBI Taxonomy" id="1382522"/>
    <lineage>
        <taxon>Eukaryota</taxon>
        <taxon>Fungi</taxon>
        <taxon>Dikarya</taxon>
        <taxon>Ascomycota</taxon>
        <taxon>Saccharomycotina</taxon>
        <taxon>Pichiomycetes</taxon>
        <taxon>Pichiales</taxon>
        <taxon>Pichiaceae</taxon>
        <taxon>Kuraishia</taxon>
    </lineage>
</organism>
<feature type="region of interest" description="Disordered" evidence="1">
    <location>
        <begin position="161"/>
        <end position="188"/>
    </location>
</feature>
<feature type="compositionally biased region" description="Low complexity" evidence="1">
    <location>
        <begin position="223"/>
        <end position="243"/>
    </location>
</feature>
<evidence type="ECO:0000313" key="2">
    <source>
        <dbReference type="EMBL" id="CDK26909.1"/>
    </source>
</evidence>
<feature type="region of interest" description="Disordered" evidence="1">
    <location>
        <begin position="299"/>
        <end position="337"/>
    </location>
</feature>
<reference evidence="2" key="2">
    <citation type="submission" date="2014-02" db="EMBL/GenBank/DDBJ databases">
        <title>Complete DNA sequence of /Kuraishia capsulata/ illustrates novel genomic features among budding yeasts (/Saccharomycotina/).</title>
        <authorList>
            <person name="Morales L."/>
            <person name="Noel B."/>
            <person name="Porcel B."/>
            <person name="Marcet-Houben M."/>
            <person name="Hullo M-F."/>
            <person name="Sacerdot C."/>
            <person name="Tekaia F."/>
            <person name="Leh-Louis V."/>
            <person name="Despons L."/>
            <person name="Khanna V."/>
            <person name="Aury J-M."/>
            <person name="Barbe V."/>
            <person name="Couloux A."/>
            <person name="Labadie K."/>
            <person name="Pelletier E."/>
            <person name="Souciet J-L."/>
            <person name="Boekhout T."/>
            <person name="Gabaldon T."/>
            <person name="Wincker P."/>
            <person name="Dujon B."/>
        </authorList>
    </citation>
    <scope>NUCLEOTIDE SEQUENCE</scope>
    <source>
        <strain evidence="2">CBS 1993</strain>
    </source>
</reference>
<dbReference type="GeneID" id="34520293"/>
<feature type="compositionally biased region" description="Polar residues" evidence="1">
    <location>
        <begin position="299"/>
        <end position="309"/>
    </location>
</feature>
<feature type="compositionally biased region" description="Polar residues" evidence="1">
    <location>
        <begin position="244"/>
        <end position="254"/>
    </location>
</feature>
<dbReference type="RefSeq" id="XP_022458905.1">
    <property type="nucleotide sequence ID" value="XM_022603173.1"/>
</dbReference>
<accession>W6MK40</accession>
<dbReference type="HOGENOM" id="CLU_508102_0_0_1"/>
<feature type="compositionally biased region" description="Low complexity" evidence="1">
    <location>
        <begin position="321"/>
        <end position="335"/>
    </location>
</feature>
<sequence length="536" mass="58767">MSATTTTQAPRRGHFHKRSSAISGDFDVSFFMPPQQQLGNNSSNSLSVNGSSRSNQSSLMSRSVPSSVTSSPLRPFDSQSIENTDLPIVQILTPDCSELKAFAPPVLTTPATPASPPTRFFVTEEAQIDRFTNIPDAVINLDDILNLKTANTIKHKRTGSAPELENFFNPPSSDKRFTLGSPQRTENPIVEDIEEEDEDELRLFGQSDSSSLASNCKLTLDNSSNQSLNSNNSSLQQQQQQQNPRISGVSSINTPSINSLRGKVRYQSYYNNQLSSSTPNSLKRSSLDSCNNNKENLFLRSSRSLQQGKSLMPPPSSLGANSNSNSRSPVRNSVRFGSGLKTSVSPFQYESVPYDIPKGFHRDHGYSQSLGSFSQSSSQSASQSAGHSHSSSRLSISRSRSPVKKSTVAGNASTVASKREHKKSNSLFNSLSSRFHRRNSSSKTHKSKNSIIYNELMGDISPESTGMDTTLRNDDTTIIHNDDDLIFGEPGPMVTKNVAESNGSLQKTELLQVPPLSKPSRLFGWMRKRRESNDSK</sequence>
<dbReference type="EMBL" id="HG793127">
    <property type="protein sequence ID" value="CDK26909.1"/>
    <property type="molecule type" value="Genomic_DNA"/>
</dbReference>
<evidence type="ECO:0000256" key="1">
    <source>
        <dbReference type="SAM" id="MobiDB-lite"/>
    </source>
</evidence>
<feature type="region of interest" description="Disordered" evidence="1">
    <location>
        <begin position="223"/>
        <end position="254"/>
    </location>
</feature>
<feature type="region of interest" description="Disordered" evidence="1">
    <location>
        <begin position="32"/>
        <end position="79"/>
    </location>
</feature>
<feature type="compositionally biased region" description="Basic residues" evidence="1">
    <location>
        <begin position="434"/>
        <end position="448"/>
    </location>
</feature>
<dbReference type="Proteomes" id="UP000019384">
    <property type="component" value="Unassembled WGS sequence"/>
</dbReference>
<feature type="region of interest" description="Disordered" evidence="1">
    <location>
        <begin position="363"/>
        <end position="450"/>
    </location>
</feature>
<protein>
    <submittedName>
        <fullName evidence="2">Uncharacterized protein</fullName>
    </submittedName>
</protein>
<feature type="compositionally biased region" description="Low complexity" evidence="1">
    <location>
        <begin position="35"/>
        <end position="74"/>
    </location>
</feature>
<keyword evidence="3" id="KW-1185">Reference proteome</keyword>
<reference evidence="2" key="1">
    <citation type="submission" date="2013-12" db="EMBL/GenBank/DDBJ databases">
        <authorList>
            <person name="Genoscope - CEA"/>
        </authorList>
    </citation>
    <scope>NUCLEOTIDE SEQUENCE</scope>
    <source>
        <strain evidence="2">CBS 1993</strain>
    </source>
</reference>
<name>W6MK40_9ASCO</name>
<evidence type="ECO:0000313" key="3">
    <source>
        <dbReference type="Proteomes" id="UP000019384"/>
    </source>
</evidence>
<dbReference type="STRING" id="1382522.W6MK40"/>
<proteinExistence type="predicted"/>